<dbReference type="HOGENOM" id="CLU_012893_16_3_0"/>
<dbReference type="AlphaFoldDB" id="D7CWB4"/>
<dbReference type="CDD" id="cd13136">
    <property type="entry name" value="MATE_DinF_like"/>
    <property type="match status" value="1"/>
</dbReference>
<gene>
    <name evidence="9" type="ordered locus">Trad_2970</name>
</gene>
<dbReference type="GO" id="GO:0005886">
    <property type="term" value="C:plasma membrane"/>
    <property type="evidence" value="ECO:0007669"/>
    <property type="project" value="UniProtKB-SubCell"/>
</dbReference>
<dbReference type="STRING" id="649638.Trad_2970"/>
<dbReference type="InterPro" id="IPR048279">
    <property type="entry name" value="MdtK-like"/>
</dbReference>
<protein>
    <submittedName>
        <fullName evidence="9">MATE efflux family protein</fullName>
    </submittedName>
</protein>
<keyword evidence="6 8" id="KW-1133">Transmembrane helix</keyword>
<dbReference type="EMBL" id="CP002049">
    <property type="protein sequence ID" value="ADI16064.1"/>
    <property type="molecule type" value="Genomic_DNA"/>
</dbReference>
<keyword evidence="7 8" id="KW-0472">Membrane</keyword>
<feature type="transmembrane region" description="Helical" evidence="8">
    <location>
        <begin position="410"/>
        <end position="430"/>
    </location>
</feature>
<feature type="transmembrane region" description="Helical" evidence="8">
    <location>
        <begin position="164"/>
        <end position="187"/>
    </location>
</feature>
<evidence type="ECO:0000256" key="2">
    <source>
        <dbReference type="ARBA" id="ARBA00010199"/>
    </source>
</evidence>
<evidence type="ECO:0000256" key="1">
    <source>
        <dbReference type="ARBA" id="ARBA00004651"/>
    </source>
</evidence>
<feature type="transmembrane region" description="Helical" evidence="8">
    <location>
        <begin position="344"/>
        <end position="369"/>
    </location>
</feature>
<sequence length="434" mass="45880">MLRPLRVNPYDRDILALALPALGTLAADPLVSLVDTAFVGRLGSVPLAALGVNTALFSLAFVVFNFLAYGTTPMVARSLGRGDREAAGRAVVQALTLALLAGGLAVAFLQLFAAPLLRLMGAGEELVGPALGYLRVRALAGPALLLITAGNGAFRGYQDTRTPFLLTLGLNLVNVALDPLFIFGFGWGLAGAAWATVVAQWAGALGFVWVLFARRRALGISVALPRFAELRPFVRVGWELLVRTAALLSTLTLATAVATRVGVLEVAAHQVAAQLWLFLALVVDALAVAAQALVARYRGAGQPLRARAVADRLLAWGFGVGLVLAAGFALFAPVLPRLFTDDPAVVRAVLTVFPFVALMQPLNALVFVWDGVLMGLEDFRYLALAMLVSAACGALVLLLVLPLGWGLTGVWWGVATLMGVRLVTLSWRYARLGR</sequence>
<keyword evidence="5 8" id="KW-0812">Transmembrane</keyword>
<keyword evidence="4" id="KW-1003">Cell membrane</keyword>
<feature type="transmembrane region" description="Helical" evidence="8">
    <location>
        <begin position="240"/>
        <end position="263"/>
    </location>
</feature>
<feature type="transmembrane region" description="Helical" evidence="8">
    <location>
        <begin position="381"/>
        <end position="404"/>
    </location>
</feature>
<comment type="similarity">
    <text evidence="2">Belongs to the multi antimicrobial extrusion (MATE) (TC 2.A.66.1) family.</text>
</comment>
<feature type="transmembrane region" description="Helical" evidence="8">
    <location>
        <begin position="133"/>
        <end position="152"/>
    </location>
</feature>
<dbReference type="KEGG" id="tra:Trad_2970"/>
<organism evidence="9 10">
    <name type="scientific">Truepera radiovictrix (strain DSM 17093 / CIP 108686 / LMG 22925 / RQ-24)</name>
    <dbReference type="NCBI Taxonomy" id="649638"/>
    <lineage>
        <taxon>Bacteria</taxon>
        <taxon>Thermotogati</taxon>
        <taxon>Deinococcota</taxon>
        <taxon>Deinococci</taxon>
        <taxon>Trueperales</taxon>
        <taxon>Trueperaceae</taxon>
        <taxon>Truepera</taxon>
    </lineage>
</organism>
<accession>D7CWB4</accession>
<dbReference type="OrthoDB" id="9776324at2"/>
<dbReference type="Pfam" id="PF01554">
    <property type="entry name" value="MatE"/>
    <property type="match status" value="2"/>
</dbReference>
<dbReference type="PIRSF" id="PIRSF006603">
    <property type="entry name" value="DinF"/>
    <property type="match status" value="1"/>
</dbReference>
<dbReference type="Proteomes" id="UP000000379">
    <property type="component" value="Chromosome"/>
</dbReference>
<dbReference type="PANTHER" id="PTHR42893:SF46">
    <property type="entry name" value="PROTEIN DETOXIFICATION 44, CHLOROPLASTIC"/>
    <property type="match status" value="1"/>
</dbReference>
<dbReference type="GO" id="GO:0015297">
    <property type="term" value="F:antiporter activity"/>
    <property type="evidence" value="ECO:0007669"/>
    <property type="project" value="InterPro"/>
</dbReference>
<keyword evidence="3" id="KW-0813">Transport</keyword>
<comment type="subcellular location">
    <subcellularLocation>
        <location evidence="1">Cell membrane</location>
        <topology evidence="1">Multi-pass membrane protein</topology>
    </subcellularLocation>
</comment>
<feature type="transmembrane region" description="Helical" evidence="8">
    <location>
        <begin position="313"/>
        <end position="332"/>
    </location>
</feature>
<evidence type="ECO:0000256" key="4">
    <source>
        <dbReference type="ARBA" id="ARBA00022475"/>
    </source>
</evidence>
<dbReference type="eggNOG" id="COG0534">
    <property type="taxonomic scope" value="Bacteria"/>
</dbReference>
<dbReference type="GO" id="GO:0042910">
    <property type="term" value="F:xenobiotic transmembrane transporter activity"/>
    <property type="evidence" value="ECO:0007669"/>
    <property type="project" value="InterPro"/>
</dbReference>
<evidence type="ECO:0000256" key="3">
    <source>
        <dbReference type="ARBA" id="ARBA00022448"/>
    </source>
</evidence>
<dbReference type="PANTHER" id="PTHR42893">
    <property type="entry name" value="PROTEIN DETOXIFICATION 44, CHLOROPLASTIC-RELATED"/>
    <property type="match status" value="1"/>
</dbReference>
<proteinExistence type="inferred from homology"/>
<evidence type="ECO:0000313" key="9">
    <source>
        <dbReference type="EMBL" id="ADI16064.1"/>
    </source>
</evidence>
<evidence type="ECO:0000256" key="6">
    <source>
        <dbReference type="ARBA" id="ARBA00022989"/>
    </source>
</evidence>
<feature type="transmembrane region" description="Helical" evidence="8">
    <location>
        <begin position="50"/>
        <end position="69"/>
    </location>
</feature>
<evidence type="ECO:0000256" key="8">
    <source>
        <dbReference type="SAM" id="Phobius"/>
    </source>
</evidence>
<feature type="transmembrane region" description="Helical" evidence="8">
    <location>
        <begin position="275"/>
        <end position="293"/>
    </location>
</feature>
<dbReference type="NCBIfam" id="TIGR00797">
    <property type="entry name" value="matE"/>
    <property type="match status" value="1"/>
</dbReference>
<dbReference type="InterPro" id="IPR002528">
    <property type="entry name" value="MATE_fam"/>
</dbReference>
<feature type="transmembrane region" description="Helical" evidence="8">
    <location>
        <begin position="193"/>
        <end position="212"/>
    </location>
</feature>
<evidence type="ECO:0000256" key="7">
    <source>
        <dbReference type="ARBA" id="ARBA00023136"/>
    </source>
</evidence>
<evidence type="ECO:0000313" key="10">
    <source>
        <dbReference type="Proteomes" id="UP000000379"/>
    </source>
</evidence>
<dbReference type="InterPro" id="IPR044644">
    <property type="entry name" value="DinF-like"/>
</dbReference>
<reference evidence="9 10" key="2">
    <citation type="journal article" date="2011" name="Stand. Genomic Sci.">
        <title>Complete genome sequence of Truepera radiovictrix type strain (RQ-24).</title>
        <authorList>
            <person name="Ivanova N."/>
            <person name="Rohde C."/>
            <person name="Munk C."/>
            <person name="Nolan M."/>
            <person name="Lucas S."/>
            <person name="Del Rio T.G."/>
            <person name="Tice H."/>
            <person name="Deshpande S."/>
            <person name="Cheng J.F."/>
            <person name="Tapia R."/>
            <person name="Han C."/>
            <person name="Goodwin L."/>
            <person name="Pitluck S."/>
            <person name="Liolios K."/>
            <person name="Mavromatis K."/>
            <person name="Mikhailova N."/>
            <person name="Pati A."/>
            <person name="Chen A."/>
            <person name="Palaniappan K."/>
            <person name="Land M."/>
            <person name="Hauser L."/>
            <person name="Chang Y.J."/>
            <person name="Jeffries C.D."/>
            <person name="Brambilla E."/>
            <person name="Rohde M."/>
            <person name="Goker M."/>
            <person name="Tindall B.J."/>
            <person name="Woyke T."/>
            <person name="Bristow J."/>
            <person name="Eisen J.A."/>
            <person name="Markowitz V."/>
            <person name="Hugenholtz P."/>
            <person name="Kyrpides N.C."/>
            <person name="Klenk H.P."/>
            <person name="Lapidus A."/>
        </authorList>
    </citation>
    <scope>NUCLEOTIDE SEQUENCE [LARGE SCALE GENOMIC DNA]</scope>
    <source>
        <strain evidence="10">DSM 17093 / CIP 108686 / LMG 22925 / RQ-24</strain>
    </source>
</reference>
<evidence type="ECO:0000256" key="5">
    <source>
        <dbReference type="ARBA" id="ARBA00022692"/>
    </source>
</evidence>
<keyword evidence="10" id="KW-1185">Reference proteome</keyword>
<name>D7CWB4_TRURR</name>
<feature type="transmembrane region" description="Helical" evidence="8">
    <location>
        <begin position="90"/>
        <end position="113"/>
    </location>
</feature>
<reference evidence="10" key="1">
    <citation type="submission" date="2010-05" db="EMBL/GenBank/DDBJ databases">
        <title>The complete genome of Truepera radiovictris DSM 17093.</title>
        <authorList>
            <consortium name="US DOE Joint Genome Institute (JGI-PGF)"/>
            <person name="Lucas S."/>
            <person name="Copeland A."/>
            <person name="Lapidus A."/>
            <person name="Glavina del Rio T."/>
            <person name="Dalin E."/>
            <person name="Tice H."/>
            <person name="Bruce D."/>
            <person name="Goodwin L."/>
            <person name="Pitluck S."/>
            <person name="Kyrpides N."/>
            <person name="Mavromatis K."/>
            <person name="Ovchinnikova G."/>
            <person name="Munk A.C."/>
            <person name="Detter J.C."/>
            <person name="Han C."/>
            <person name="Tapia R."/>
            <person name="Land M."/>
            <person name="Hauser L."/>
            <person name="Markowitz V."/>
            <person name="Cheng J.-F."/>
            <person name="Hugenholtz P."/>
            <person name="Woyke T."/>
            <person name="Wu D."/>
            <person name="Tindall B."/>
            <person name="Pomrenke H.G."/>
            <person name="Brambilla E."/>
            <person name="Klenk H.-P."/>
            <person name="Eisen J.A."/>
        </authorList>
    </citation>
    <scope>NUCLEOTIDE SEQUENCE [LARGE SCALE GENOMIC DNA]</scope>
    <source>
        <strain evidence="10">DSM 17093 / CIP 108686 / LMG 22925 / RQ-24</strain>
    </source>
</reference>
<dbReference type="RefSeq" id="WP_013179423.1">
    <property type="nucleotide sequence ID" value="NC_014221.1"/>
</dbReference>